<dbReference type="GeneID" id="111244339"/>
<comment type="similarity">
    <text evidence="8">Belongs to the UBE3C family.</text>
</comment>
<evidence type="ECO:0000256" key="11">
    <source>
        <dbReference type="ARBA" id="ARBA00077269"/>
    </source>
</evidence>
<evidence type="ECO:0000256" key="3">
    <source>
        <dbReference type="ARBA" id="ARBA00012485"/>
    </source>
</evidence>
<dbReference type="InterPro" id="IPR035983">
    <property type="entry name" value="Hect_E3_ubiquitin_ligase"/>
</dbReference>
<evidence type="ECO:0000256" key="12">
    <source>
        <dbReference type="ARBA" id="ARBA00081642"/>
    </source>
</evidence>
<dbReference type="AlphaFoldDB" id="A0A7M7JFI1"/>
<dbReference type="EnsemblMetazoa" id="XM_022791335">
    <property type="protein sequence ID" value="XP_022647070"/>
    <property type="gene ID" value="LOC111244339"/>
</dbReference>
<dbReference type="InterPro" id="IPR044611">
    <property type="entry name" value="E3A/B/C-like"/>
</dbReference>
<evidence type="ECO:0000256" key="9">
    <source>
        <dbReference type="ARBA" id="ARBA00063372"/>
    </source>
</evidence>
<feature type="active site" description="Glycyl thioester intermediate" evidence="13">
    <location>
        <position position="1028"/>
    </location>
</feature>
<dbReference type="InParanoid" id="A0A7M7JFI1"/>
<dbReference type="InterPro" id="IPR000048">
    <property type="entry name" value="IQ_motif_EF-hand-BS"/>
</dbReference>
<dbReference type="KEGG" id="vde:111244339"/>
<dbReference type="GO" id="GO:0009966">
    <property type="term" value="P:regulation of signal transduction"/>
    <property type="evidence" value="ECO:0007669"/>
    <property type="project" value="UniProtKB-ARBA"/>
</dbReference>
<reference evidence="16" key="1">
    <citation type="submission" date="2021-01" db="UniProtKB">
        <authorList>
            <consortium name="EnsemblMetazoa"/>
        </authorList>
    </citation>
    <scope>IDENTIFICATION</scope>
</reference>
<evidence type="ECO:0000256" key="13">
    <source>
        <dbReference type="PROSITE-ProRule" id="PRU00104"/>
    </source>
</evidence>
<evidence type="ECO:0000256" key="2">
    <source>
        <dbReference type="ARBA" id="ARBA00004906"/>
    </source>
</evidence>
<keyword evidence="7" id="KW-0832">Ubl conjugation</keyword>
<dbReference type="SMART" id="SM00119">
    <property type="entry name" value="HECTc"/>
    <property type="match status" value="1"/>
</dbReference>
<feature type="compositionally biased region" description="Basic and acidic residues" evidence="14">
    <location>
        <begin position="25"/>
        <end position="46"/>
    </location>
</feature>
<dbReference type="OrthoDB" id="8068875at2759"/>
<comment type="subunit">
    <text evidence="9">Interacts with 26S proteasomes. Interacts (via the HECT domain) with UBE2D1 and, less efficiently, with UBE2L3.</text>
</comment>
<dbReference type="CDD" id="cd00078">
    <property type="entry name" value="HECTc"/>
    <property type="match status" value="1"/>
</dbReference>
<dbReference type="Proteomes" id="UP000594260">
    <property type="component" value="Unplaced"/>
</dbReference>
<keyword evidence="4" id="KW-1017">Isopeptide bond</keyword>
<dbReference type="SUPFAM" id="SSF56204">
    <property type="entry name" value="Hect, E3 ligase catalytic domain"/>
    <property type="match status" value="1"/>
</dbReference>
<accession>A0A7M7JFI1</accession>
<dbReference type="Gene3D" id="3.30.2410.10">
    <property type="entry name" value="Hect, E3 ligase catalytic domain"/>
    <property type="match status" value="1"/>
</dbReference>
<feature type="region of interest" description="Disordered" evidence="14">
    <location>
        <begin position="1"/>
        <end position="46"/>
    </location>
</feature>
<proteinExistence type="inferred from homology"/>
<protein>
    <recommendedName>
        <fullName evidence="10">Ubiquitin-protein ligase E3C</fullName>
        <ecNumber evidence="3">2.3.2.26</ecNumber>
    </recommendedName>
    <alternativeName>
        <fullName evidence="11">HECT-type ubiquitin transferase E3C</fullName>
    </alternativeName>
    <alternativeName>
        <fullName evidence="12">RTA-associated ubiquitin ligase</fullName>
    </alternativeName>
</protein>
<dbReference type="FunFam" id="3.90.1750.10:FF:000014">
    <property type="entry name" value="Putative Ubiquitin-protein ligase E3C"/>
    <property type="match status" value="1"/>
</dbReference>
<dbReference type="FunCoup" id="A0A7M7JFI1">
    <property type="interactions" value="2068"/>
</dbReference>
<dbReference type="OMA" id="EKHYYFI"/>
<name>A0A7M7JFI1_VARDE</name>
<dbReference type="FunFam" id="3.30.2160.10:FF:000002">
    <property type="entry name" value="Putative Ubiquitin-protein ligase E3C"/>
    <property type="match status" value="1"/>
</dbReference>
<organism evidence="16 17">
    <name type="scientific">Varroa destructor</name>
    <name type="common">Honeybee mite</name>
    <dbReference type="NCBI Taxonomy" id="109461"/>
    <lineage>
        <taxon>Eukaryota</taxon>
        <taxon>Metazoa</taxon>
        <taxon>Ecdysozoa</taxon>
        <taxon>Arthropoda</taxon>
        <taxon>Chelicerata</taxon>
        <taxon>Arachnida</taxon>
        <taxon>Acari</taxon>
        <taxon>Parasitiformes</taxon>
        <taxon>Mesostigmata</taxon>
        <taxon>Gamasina</taxon>
        <taxon>Dermanyssoidea</taxon>
        <taxon>Varroidae</taxon>
        <taxon>Varroa</taxon>
    </lineage>
</organism>
<evidence type="ECO:0000256" key="7">
    <source>
        <dbReference type="ARBA" id="ARBA00022843"/>
    </source>
</evidence>
<evidence type="ECO:0000313" key="16">
    <source>
        <dbReference type="EnsemblMetazoa" id="XP_022647070"/>
    </source>
</evidence>
<evidence type="ECO:0000256" key="10">
    <source>
        <dbReference type="ARBA" id="ARBA00067506"/>
    </source>
</evidence>
<keyword evidence="17" id="KW-1185">Reference proteome</keyword>
<dbReference type="PANTHER" id="PTHR45700">
    <property type="entry name" value="UBIQUITIN-PROTEIN LIGASE E3C"/>
    <property type="match status" value="1"/>
</dbReference>
<dbReference type="Gene3D" id="3.90.1750.10">
    <property type="entry name" value="Hect, E3 ligase catalytic domains"/>
    <property type="match status" value="1"/>
</dbReference>
<evidence type="ECO:0000256" key="1">
    <source>
        <dbReference type="ARBA" id="ARBA00000885"/>
    </source>
</evidence>
<dbReference type="Pfam" id="PF00632">
    <property type="entry name" value="HECT"/>
    <property type="match status" value="1"/>
</dbReference>
<dbReference type="PROSITE" id="PS50096">
    <property type="entry name" value="IQ"/>
    <property type="match status" value="1"/>
</dbReference>
<evidence type="ECO:0000256" key="5">
    <source>
        <dbReference type="ARBA" id="ARBA00022679"/>
    </source>
</evidence>
<evidence type="ECO:0000256" key="4">
    <source>
        <dbReference type="ARBA" id="ARBA00022499"/>
    </source>
</evidence>
<keyword evidence="5" id="KW-0808">Transferase</keyword>
<dbReference type="SMART" id="SM00015">
    <property type="entry name" value="IQ"/>
    <property type="match status" value="1"/>
</dbReference>
<evidence type="ECO:0000256" key="8">
    <source>
        <dbReference type="ARBA" id="ARBA00061050"/>
    </source>
</evidence>
<comment type="catalytic activity">
    <reaction evidence="1">
        <text>S-ubiquitinyl-[E2 ubiquitin-conjugating enzyme]-L-cysteine + [acceptor protein]-L-lysine = [E2 ubiquitin-conjugating enzyme]-L-cysteine + N(6)-ubiquitinyl-[acceptor protein]-L-lysine.</text>
        <dbReference type="EC" id="2.3.2.26"/>
    </reaction>
</comment>
<dbReference type="InterPro" id="IPR000569">
    <property type="entry name" value="HECT_dom"/>
</dbReference>
<evidence type="ECO:0000259" key="15">
    <source>
        <dbReference type="PROSITE" id="PS50237"/>
    </source>
</evidence>
<keyword evidence="6 13" id="KW-0833">Ubl conjugation pathway</keyword>
<dbReference type="GO" id="GO:0000209">
    <property type="term" value="P:protein polyubiquitination"/>
    <property type="evidence" value="ECO:0007669"/>
    <property type="project" value="InterPro"/>
</dbReference>
<dbReference type="GO" id="GO:0061630">
    <property type="term" value="F:ubiquitin protein ligase activity"/>
    <property type="evidence" value="ECO:0007669"/>
    <property type="project" value="UniProtKB-EC"/>
</dbReference>
<dbReference type="GO" id="GO:0006511">
    <property type="term" value="P:ubiquitin-dependent protein catabolic process"/>
    <property type="evidence" value="ECO:0007669"/>
    <property type="project" value="TreeGrafter"/>
</dbReference>
<dbReference type="EC" id="2.3.2.26" evidence="3"/>
<sequence length="1060" mass="121216">MFSFEGEFRQRPTQALGGANRNSLRSRDELLRQKQEERKRRELERKKESSAIKIQAAVRGFLTRRKTASSLRQSFDEATSTGVDITSVGSLISRLIFFYESPGDDERLHKMSEVLLKKSQEVLDIIRRDQNRNWNKRLSAVLIANLRMLQSGGTSQSLVLPLRLVEIYACPSGTALWLQLVKSGYFTILKYLIVSRCPEVNEKCEKAPTPLAESLVSFVKKPLESCRELDDKCKVISNFLDSFFGDPVCSSIDCRIFHMVLPLIAACDNEVLPAQALIRSALLSSKDKEANTIWKLHAIVTIVSSRVPNLSEQDVVNYLIVLREQLFDLMLPSGETNVLAYSRTDQSLDSEEDMDFEVNENVMKRTAIERIWSLLNKDDFVQKVVTGVETVKSLEALIAVCSVSYVMQARIKYSLHKCPLLCKLVFRPPFLRLLWQTVSSVHTSGDTEHTSLWSNQKPLLHTLSSGRRLSKNDTLAFLPLLVCFCSLFGLLLPTIYETEFYHEISEDMPDLPDARSSMMPFSLSELASIAMQLRDVALGLIELSFPDTHSSSYWVPKESYLNGEDGNVEMWLALFHNVVQLLRQLYSRDCRKKFCDNWIVNVLVVPDQVTDANLKRPYLKRQPFQHFVPKNFQRLVYDDGPQASTVELRTIAVIQELPFVIPFHNRVKIFQHLSQRDRLNADELFFFPEVRNTYRDLPSNSYSIRRTHLYEDAFEKFGLEDAPSIRNPVRVQMTNAAGLEEAGIDGGGVFREFLGELLRTSFDINRGFFKTTSDNLFYPNPSVHLIVPNFQRHYYFIGRMLGKAIYDSMLVELPLAEFFLSKLLARNNSFDLDIHYLASLDPVLYKNLLYLKSYEGDVTELGLDFAVVNNELGEQQTVELKPNGAQIPVTEANRIEYIHLMADYKLNRQIRQQTAAFKQGLADVIEPHRLQLFDPKELQILISGVSTEINIVDWRSHTVYGVGYNENHPVIVCFWRVVSSLNEDQRKQLLKFTTSCSRPPLLGFKELQPPFCVNRVESPDRLPTSATCMNLLKLPEIKDFETMKSKLLYAIQAGAGFELS</sequence>
<dbReference type="PROSITE" id="PS50237">
    <property type="entry name" value="HECT"/>
    <property type="match status" value="1"/>
</dbReference>
<dbReference type="PANTHER" id="PTHR45700:SF2">
    <property type="entry name" value="UBIQUITIN-PROTEIN LIGASE E3C"/>
    <property type="match status" value="1"/>
</dbReference>
<evidence type="ECO:0000313" key="17">
    <source>
        <dbReference type="Proteomes" id="UP000594260"/>
    </source>
</evidence>
<dbReference type="FunFam" id="3.30.2410.10:FF:000011">
    <property type="entry name" value="Putative Ubiquitin-protein ligase E3C"/>
    <property type="match status" value="1"/>
</dbReference>
<feature type="domain" description="HECT" evidence="15">
    <location>
        <begin position="721"/>
        <end position="1060"/>
    </location>
</feature>
<evidence type="ECO:0000256" key="6">
    <source>
        <dbReference type="ARBA" id="ARBA00022786"/>
    </source>
</evidence>
<dbReference type="RefSeq" id="XP_022647070.1">
    <property type="nucleotide sequence ID" value="XM_022791335.1"/>
</dbReference>
<feature type="compositionally biased region" description="Basic and acidic residues" evidence="14">
    <location>
        <begin position="1"/>
        <end position="10"/>
    </location>
</feature>
<evidence type="ECO:0000256" key="14">
    <source>
        <dbReference type="SAM" id="MobiDB-lite"/>
    </source>
</evidence>
<comment type="pathway">
    <text evidence="2">Protein modification; protein ubiquitination.</text>
</comment>
<dbReference type="Pfam" id="PF00612">
    <property type="entry name" value="IQ"/>
    <property type="match status" value="1"/>
</dbReference>
<dbReference type="Gene3D" id="3.30.2160.10">
    <property type="entry name" value="Hect, E3 ligase catalytic domain"/>
    <property type="match status" value="1"/>
</dbReference>